<dbReference type="Proteomes" id="UP000587760">
    <property type="component" value="Unassembled WGS sequence"/>
</dbReference>
<evidence type="ECO:0000313" key="2">
    <source>
        <dbReference type="EMBL" id="MBB6479595.1"/>
    </source>
</evidence>
<dbReference type="RefSeq" id="WP_184744974.1">
    <property type="nucleotide sequence ID" value="NZ_JACHGJ010000002.1"/>
</dbReference>
<dbReference type="EMBL" id="JACHGJ010000002">
    <property type="protein sequence ID" value="MBB6479595.1"/>
    <property type="molecule type" value="Genomic_DNA"/>
</dbReference>
<dbReference type="PROSITE" id="PS51257">
    <property type="entry name" value="PROKAR_LIPOPROTEIN"/>
    <property type="match status" value="1"/>
</dbReference>
<proteinExistence type="predicted"/>
<name>A0A841R6X2_9SPIO</name>
<protein>
    <recommendedName>
        <fullName evidence="1">CHASE2 domain-containing protein</fullName>
    </recommendedName>
</protein>
<comment type="caution">
    <text evidence="2">The sequence shown here is derived from an EMBL/GenBank/DDBJ whole genome shotgun (WGS) entry which is preliminary data.</text>
</comment>
<sequence>MKRFTITVFCLILIFSCSDKPNYRMVSVMNDLYPIEIIYFDSQTERELGPFPIKRSVYGDLIEKVESRDPALVILKFFLDSESEEDEALAEVIGRYDNVFSQASLLLEPLTEPSVDVLDNMAVGSDDTPVSGPVELVAPNQSLFDSFTGVGLVDFTGDKGVFEDFPVYVEYQGWKRPSLALISAAFLIDKEIRIDEESLWIGGNEIPLRDNRYTLDLSEPETLYPVHSMIDVLSGNPRILDFKGKVIVVFIDNPAVRSIKSEYDKLHNPAEIVADSINTLLKDLQDG</sequence>
<keyword evidence="3" id="KW-1185">Reference proteome</keyword>
<evidence type="ECO:0000259" key="1">
    <source>
        <dbReference type="Pfam" id="PF05226"/>
    </source>
</evidence>
<feature type="domain" description="CHASE2" evidence="1">
    <location>
        <begin position="31"/>
        <end position="249"/>
    </location>
</feature>
<dbReference type="Pfam" id="PF05226">
    <property type="entry name" value="CHASE2"/>
    <property type="match status" value="1"/>
</dbReference>
<dbReference type="InterPro" id="IPR007890">
    <property type="entry name" value="CHASE2"/>
</dbReference>
<gene>
    <name evidence="2" type="ORF">HNR50_001253</name>
</gene>
<organism evidence="2 3">
    <name type="scientific">Spirochaeta isovalerica</name>
    <dbReference type="NCBI Taxonomy" id="150"/>
    <lineage>
        <taxon>Bacteria</taxon>
        <taxon>Pseudomonadati</taxon>
        <taxon>Spirochaetota</taxon>
        <taxon>Spirochaetia</taxon>
        <taxon>Spirochaetales</taxon>
        <taxon>Spirochaetaceae</taxon>
        <taxon>Spirochaeta</taxon>
    </lineage>
</organism>
<accession>A0A841R6X2</accession>
<reference evidence="2 3" key="1">
    <citation type="submission" date="2020-08" db="EMBL/GenBank/DDBJ databases">
        <title>Genomic Encyclopedia of Type Strains, Phase IV (KMG-IV): sequencing the most valuable type-strain genomes for metagenomic binning, comparative biology and taxonomic classification.</title>
        <authorList>
            <person name="Goeker M."/>
        </authorList>
    </citation>
    <scope>NUCLEOTIDE SEQUENCE [LARGE SCALE GENOMIC DNA]</scope>
    <source>
        <strain evidence="2 3">DSM 2461</strain>
    </source>
</reference>
<dbReference type="AlphaFoldDB" id="A0A841R6X2"/>
<evidence type="ECO:0000313" key="3">
    <source>
        <dbReference type="Proteomes" id="UP000587760"/>
    </source>
</evidence>